<name>A0A1S3CU42_DIACI</name>
<dbReference type="RefSeq" id="XP_008467844.1">
    <property type="nucleotide sequence ID" value="XM_008469622.3"/>
</dbReference>
<evidence type="ECO:0000313" key="1">
    <source>
        <dbReference type="Proteomes" id="UP000079169"/>
    </source>
</evidence>
<accession>A0A1S3CU42</accession>
<proteinExistence type="predicted"/>
<dbReference type="GeneID" id="103505292"/>
<organism evidence="1 2">
    <name type="scientific">Diaphorina citri</name>
    <name type="common">Asian citrus psyllid</name>
    <dbReference type="NCBI Taxonomy" id="121845"/>
    <lineage>
        <taxon>Eukaryota</taxon>
        <taxon>Metazoa</taxon>
        <taxon>Ecdysozoa</taxon>
        <taxon>Arthropoda</taxon>
        <taxon>Hexapoda</taxon>
        <taxon>Insecta</taxon>
        <taxon>Pterygota</taxon>
        <taxon>Neoptera</taxon>
        <taxon>Paraneoptera</taxon>
        <taxon>Hemiptera</taxon>
        <taxon>Sternorrhyncha</taxon>
        <taxon>Psylloidea</taxon>
        <taxon>Psyllidae</taxon>
        <taxon>Diaphorininae</taxon>
        <taxon>Diaphorina</taxon>
    </lineage>
</organism>
<gene>
    <name evidence="2" type="primary">LOC103505292</name>
</gene>
<keyword evidence="1" id="KW-1185">Reference proteome</keyword>
<evidence type="ECO:0000313" key="2">
    <source>
        <dbReference type="RefSeq" id="XP_008467844.1"/>
    </source>
</evidence>
<sequence length="332" mass="37992">MPKLIQVKSLYTITLKQVNSILCELAQNEQCSPDTVTWIKSHLHGNIREQLLAQFNQWHLPYNFNYMKCVIDCSLKSIVLNECLSNRAMTGLNYIEFMKYLHEQNICNLCNFSLHFKKYLLETAKLKEGNYYLCLSLNNGMARNLTTVVLPYVADNSVLKCLGQHCTQLVYLDIANSWNIDEDGIFNLLFKKYLLETAKLKEGNYYLCLSLNNGMARNLTTVVLPYVADNSVLKCLGQHCTQLVYLDIANSWNIDEDGIFNLLFKPYNFNLLWIHQHCPLLQDLTACVMVPEEARSLLPPMSALRSAALTLNSEHTLLAVFQMLPCALQLTT</sequence>
<dbReference type="PaxDb" id="121845-A0A1S3CU42"/>
<reference evidence="2" key="1">
    <citation type="submission" date="2025-08" db="UniProtKB">
        <authorList>
            <consortium name="RefSeq"/>
        </authorList>
    </citation>
    <scope>IDENTIFICATION</scope>
</reference>
<dbReference type="STRING" id="121845.A0A1S3CU42"/>
<dbReference type="KEGG" id="dci:103505292"/>
<dbReference type="Proteomes" id="UP000079169">
    <property type="component" value="Unplaced"/>
</dbReference>
<dbReference type="InterPro" id="IPR032675">
    <property type="entry name" value="LRR_dom_sf"/>
</dbReference>
<dbReference type="AlphaFoldDB" id="A0A1S3CU42"/>
<protein>
    <submittedName>
        <fullName evidence="2">F-box protein SKP2B-like</fullName>
    </submittedName>
</protein>
<dbReference type="Gene3D" id="3.80.10.10">
    <property type="entry name" value="Ribonuclease Inhibitor"/>
    <property type="match status" value="1"/>
</dbReference>